<organism evidence="1 2">
    <name type="scientific">Agathobacter rectalis</name>
    <dbReference type="NCBI Taxonomy" id="39491"/>
    <lineage>
        <taxon>Bacteria</taxon>
        <taxon>Bacillati</taxon>
        <taxon>Bacillota</taxon>
        <taxon>Clostridia</taxon>
        <taxon>Lachnospirales</taxon>
        <taxon>Lachnospiraceae</taxon>
        <taxon>Agathobacter</taxon>
    </lineage>
</organism>
<proteinExistence type="predicted"/>
<reference evidence="1 2" key="1">
    <citation type="submission" date="2015-09" db="EMBL/GenBank/DDBJ databases">
        <authorList>
            <consortium name="Pathogen Informatics"/>
        </authorList>
    </citation>
    <scope>NUCLEOTIDE SEQUENCE [LARGE SCALE GENOMIC DNA]</scope>
    <source>
        <strain evidence="1 2">2789STDY5608860</strain>
    </source>
</reference>
<dbReference type="AlphaFoldDB" id="A0A173Z9B3"/>
<accession>A0A173Z9B3</accession>
<evidence type="ECO:0000313" key="1">
    <source>
        <dbReference type="EMBL" id="CUN72076.1"/>
    </source>
</evidence>
<evidence type="ECO:0000313" key="2">
    <source>
        <dbReference type="Proteomes" id="UP000095384"/>
    </source>
</evidence>
<dbReference type="EMBL" id="CYYW01000004">
    <property type="protein sequence ID" value="CUN72076.1"/>
    <property type="molecule type" value="Genomic_DNA"/>
</dbReference>
<dbReference type="Proteomes" id="UP000095384">
    <property type="component" value="Unassembled WGS sequence"/>
</dbReference>
<name>A0A173Z9B3_9FIRM</name>
<gene>
    <name evidence="1" type="ORF">ERS852417_00867</name>
</gene>
<dbReference type="RefSeq" id="WP_055223444.1">
    <property type="nucleotide sequence ID" value="NZ_CYYW01000004.1"/>
</dbReference>
<sequence length="75" mass="8809">MNKGTEIEKVIAYLEKRKQEGYTHVVITTPDKMYDSSIFYDECSRKNEGVLRIGSSCPRCLTCFNYSKYRKEDIQ</sequence>
<protein>
    <submittedName>
        <fullName evidence="1">Uncharacterized protein</fullName>
    </submittedName>
</protein>